<gene>
    <name evidence="1" type="ORF">ACFOEN_16775</name>
</gene>
<name>A0ABV7H5V9_9BURK</name>
<dbReference type="RefSeq" id="WP_377305911.1">
    <property type="nucleotide sequence ID" value="NZ_CP180191.1"/>
</dbReference>
<dbReference type="Proteomes" id="UP001595556">
    <property type="component" value="Unassembled WGS sequence"/>
</dbReference>
<dbReference type="EMBL" id="JBHRTI010000010">
    <property type="protein sequence ID" value="MFC3149279.1"/>
    <property type="molecule type" value="Genomic_DNA"/>
</dbReference>
<evidence type="ECO:0000313" key="2">
    <source>
        <dbReference type="Proteomes" id="UP001595556"/>
    </source>
</evidence>
<dbReference type="EC" id="2.1.1.64" evidence="1"/>
<protein>
    <submittedName>
        <fullName evidence="1">Class I SAM-dependent methyltransferase</fullName>
        <ecNumber evidence="1">2.1.1.222</ecNumber>
        <ecNumber evidence="1">2.1.1.64</ecNumber>
    </submittedName>
</protein>
<sequence>MASETRDIAAYEAAYESSDFEVVQAEMRKRIVVGLIKRIGVRRILEIGCGADAIFNHLTDFDSCVVVEPGSRFADKARSDASGDSRVNIVQGLLEDVSDQLASRAFDLILVSGLLHELPRPEGILRTVRPLCSASTVVHVNVPNARSLHRLLALEMGLISNPAETSERQKRLQQAHTFDLAGLRSLCEREGFKEFDSGSYFIKPFAHAQMAQLQSMGFLDERMLDGLFGLEKHLPGLGSEIFINMRAASGA</sequence>
<dbReference type="Gene3D" id="3.40.50.150">
    <property type="entry name" value="Vaccinia Virus protein VP39"/>
    <property type="match status" value="1"/>
</dbReference>
<keyword evidence="1" id="KW-0489">Methyltransferase</keyword>
<keyword evidence="1" id="KW-0808">Transferase</keyword>
<dbReference type="SUPFAM" id="SSF53335">
    <property type="entry name" value="S-adenosyl-L-methionine-dependent methyltransferases"/>
    <property type="match status" value="1"/>
</dbReference>
<dbReference type="GO" id="GO:0102208">
    <property type="term" value="F:2-polyprenyl-6-hydroxyphenol methylase activity"/>
    <property type="evidence" value="ECO:0007669"/>
    <property type="project" value="UniProtKB-EC"/>
</dbReference>
<dbReference type="GO" id="GO:0032259">
    <property type="term" value="P:methylation"/>
    <property type="evidence" value="ECO:0007669"/>
    <property type="project" value="UniProtKB-KW"/>
</dbReference>
<accession>A0ABV7H5V9</accession>
<comment type="caution">
    <text evidence="1">The sequence shown here is derived from an EMBL/GenBank/DDBJ whole genome shotgun (WGS) entry which is preliminary data.</text>
</comment>
<keyword evidence="2" id="KW-1185">Reference proteome</keyword>
<dbReference type="EC" id="2.1.1.222" evidence="1"/>
<dbReference type="InterPro" id="IPR029063">
    <property type="entry name" value="SAM-dependent_MTases_sf"/>
</dbReference>
<dbReference type="CDD" id="cd02440">
    <property type="entry name" value="AdoMet_MTases"/>
    <property type="match status" value="1"/>
</dbReference>
<proteinExistence type="predicted"/>
<reference evidence="2" key="1">
    <citation type="journal article" date="2019" name="Int. J. Syst. Evol. Microbiol.">
        <title>The Global Catalogue of Microorganisms (GCM) 10K type strain sequencing project: providing services to taxonomists for standard genome sequencing and annotation.</title>
        <authorList>
            <consortium name="The Broad Institute Genomics Platform"/>
            <consortium name="The Broad Institute Genome Sequencing Center for Infectious Disease"/>
            <person name="Wu L."/>
            <person name="Ma J."/>
        </authorList>
    </citation>
    <scope>NUCLEOTIDE SEQUENCE [LARGE SCALE GENOMIC DNA]</scope>
    <source>
        <strain evidence="2">KCTC 52168</strain>
    </source>
</reference>
<evidence type="ECO:0000313" key="1">
    <source>
        <dbReference type="EMBL" id="MFC3149279.1"/>
    </source>
</evidence>
<dbReference type="Pfam" id="PF13489">
    <property type="entry name" value="Methyltransf_23"/>
    <property type="match status" value="1"/>
</dbReference>
<dbReference type="GO" id="GO:0061542">
    <property type="term" value="F:3-demethylubiquinol 3-O-methyltransferase activity"/>
    <property type="evidence" value="ECO:0007669"/>
    <property type="project" value="UniProtKB-EC"/>
</dbReference>
<organism evidence="1 2">
    <name type="scientific">Piscinibacterium candidicorallinum</name>
    <dbReference type="NCBI Taxonomy" id="1793872"/>
    <lineage>
        <taxon>Bacteria</taxon>
        <taxon>Pseudomonadati</taxon>
        <taxon>Pseudomonadota</taxon>
        <taxon>Betaproteobacteria</taxon>
        <taxon>Burkholderiales</taxon>
        <taxon>Piscinibacterium</taxon>
    </lineage>
</organism>